<dbReference type="InterPro" id="IPR025403">
    <property type="entry name" value="TgpA-like_C"/>
</dbReference>
<feature type="domain" description="Protein-glutamine gamma-glutamyltransferase-like C-terminal" evidence="3">
    <location>
        <begin position="163"/>
        <end position="233"/>
    </location>
</feature>
<feature type="compositionally biased region" description="Low complexity" evidence="1">
    <location>
        <begin position="247"/>
        <end position="257"/>
    </location>
</feature>
<name>A0A6I2F576_9MICO</name>
<keyword evidence="5" id="KW-1185">Reference proteome</keyword>
<evidence type="ECO:0000313" key="4">
    <source>
        <dbReference type="EMBL" id="MRG60595.1"/>
    </source>
</evidence>
<feature type="transmembrane region" description="Helical" evidence="2">
    <location>
        <begin position="95"/>
        <end position="117"/>
    </location>
</feature>
<feature type="region of interest" description="Disordered" evidence="1">
    <location>
        <begin position="247"/>
        <end position="270"/>
    </location>
</feature>
<feature type="region of interest" description="Disordered" evidence="1">
    <location>
        <begin position="1"/>
        <end position="27"/>
    </location>
</feature>
<keyword evidence="2" id="KW-0472">Membrane</keyword>
<dbReference type="EMBL" id="WJIF01000006">
    <property type="protein sequence ID" value="MRG60595.1"/>
    <property type="molecule type" value="Genomic_DNA"/>
</dbReference>
<keyword evidence="2" id="KW-0812">Transmembrane</keyword>
<reference evidence="4 5" key="1">
    <citation type="submission" date="2019-10" db="EMBL/GenBank/DDBJ databases">
        <authorList>
            <person name="Nie G."/>
            <person name="Ming H."/>
            <person name="Yi B."/>
        </authorList>
    </citation>
    <scope>NUCLEOTIDE SEQUENCE [LARGE SCALE GENOMIC DNA]</scope>
    <source>
        <strain evidence="4 5">CFH 90414</strain>
    </source>
</reference>
<proteinExistence type="predicted"/>
<evidence type="ECO:0000259" key="3">
    <source>
        <dbReference type="Pfam" id="PF13559"/>
    </source>
</evidence>
<protein>
    <submittedName>
        <fullName evidence="4">DUF4129 domain-containing protein</fullName>
    </submittedName>
</protein>
<dbReference type="Proteomes" id="UP000431080">
    <property type="component" value="Unassembled WGS sequence"/>
</dbReference>
<organism evidence="4 5">
    <name type="scientific">Agromyces agglutinans</name>
    <dbReference type="NCBI Taxonomy" id="2662258"/>
    <lineage>
        <taxon>Bacteria</taxon>
        <taxon>Bacillati</taxon>
        <taxon>Actinomycetota</taxon>
        <taxon>Actinomycetes</taxon>
        <taxon>Micrococcales</taxon>
        <taxon>Microbacteriaceae</taxon>
        <taxon>Agromyces</taxon>
    </lineage>
</organism>
<sequence>MPAGRWAIRTRRPPGPPLRPWRRPGRPAPRCDGVIAVADIPVEPDAPEARRWVLEELSRPEYREAEPTWFDRLAVAVRDWLADLLSGSGGLSGDVVLALVVVLVIAAVVVGLLVFGVPRLRRRRRASATPLFDDGDTRTLAELRRAADAAAAAGRYDLAVEERFRAIVRALADRELLRPSPGTTAHGFARSATTAFPTFSDRLADAADAFDAVRYLGRAGTADEASRLASLDRDLGAAAPATPAGLAGLAREAAGPADGDTAVERTGAPA</sequence>
<accession>A0A6I2F576</accession>
<gene>
    <name evidence="4" type="ORF">GE115_12060</name>
</gene>
<dbReference type="Pfam" id="PF13559">
    <property type="entry name" value="DUF4129"/>
    <property type="match status" value="1"/>
</dbReference>
<comment type="caution">
    <text evidence="4">The sequence shown here is derived from an EMBL/GenBank/DDBJ whole genome shotgun (WGS) entry which is preliminary data.</text>
</comment>
<evidence type="ECO:0000313" key="5">
    <source>
        <dbReference type="Proteomes" id="UP000431080"/>
    </source>
</evidence>
<dbReference type="AlphaFoldDB" id="A0A6I2F576"/>
<keyword evidence="2" id="KW-1133">Transmembrane helix</keyword>
<evidence type="ECO:0000256" key="1">
    <source>
        <dbReference type="SAM" id="MobiDB-lite"/>
    </source>
</evidence>
<evidence type="ECO:0000256" key="2">
    <source>
        <dbReference type="SAM" id="Phobius"/>
    </source>
</evidence>